<evidence type="ECO:0000256" key="12">
    <source>
        <dbReference type="SAM" id="MobiDB-lite"/>
    </source>
</evidence>
<dbReference type="InterPro" id="IPR008921">
    <property type="entry name" value="DNA_pol3_clamp-load_cplx_C"/>
</dbReference>
<dbReference type="SUPFAM" id="SSF48019">
    <property type="entry name" value="post-AAA+ oligomerization domain-like"/>
    <property type="match status" value="1"/>
</dbReference>
<dbReference type="SUPFAM" id="SSF52540">
    <property type="entry name" value="P-loop containing nucleoside triphosphate hydrolases"/>
    <property type="match status" value="1"/>
</dbReference>
<dbReference type="PANTHER" id="PTHR11669">
    <property type="entry name" value="REPLICATION FACTOR C / DNA POLYMERASE III GAMMA-TAU SUBUNIT"/>
    <property type="match status" value="1"/>
</dbReference>
<dbReference type="Gene3D" id="3.40.50.300">
    <property type="entry name" value="P-loop containing nucleotide triphosphate hydrolases"/>
    <property type="match status" value="1"/>
</dbReference>
<feature type="domain" description="AAA+ ATPase" evidence="13">
    <location>
        <begin position="47"/>
        <end position="189"/>
    </location>
</feature>
<feature type="region of interest" description="Disordered" evidence="12">
    <location>
        <begin position="378"/>
        <end position="402"/>
    </location>
</feature>
<evidence type="ECO:0000256" key="3">
    <source>
        <dbReference type="ARBA" id="ARBA00022695"/>
    </source>
</evidence>
<evidence type="ECO:0000256" key="11">
    <source>
        <dbReference type="RuleBase" id="RU364063"/>
    </source>
</evidence>
<keyword evidence="9 11" id="KW-0239">DNA-directed DNA polymerase</keyword>
<evidence type="ECO:0000256" key="4">
    <source>
        <dbReference type="ARBA" id="ARBA00022705"/>
    </source>
</evidence>
<dbReference type="Pfam" id="PF13177">
    <property type="entry name" value="DNA_pol3_delta2"/>
    <property type="match status" value="1"/>
</dbReference>
<evidence type="ECO:0000256" key="8">
    <source>
        <dbReference type="ARBA" id="ARBA00022840"/>
    </source>
</evidence>
<keyword evidence="4 11" id="KW-0235">DNA replication</keyword>
<dbReference type="InterPro" id="IPR012763">
    <property type="entry name" value="DNA_pol_III_sug/sutau_N"/>
</dbReference>
<dbReference type="CDD" id="cd00009">
    <property type="entry name" value="AAA"/>
    <property type="match status" value="1"/>
</dbReference>
<dbReference type="NCBIfam" id="NF011525">
    <property type="entry name" value="PRK14964.1"/>
    <property type="match status" value="1"/>
</dbReference>
<dbReference type="Gene3D" id="1.20.272.10">
    <property type="match status" value="1"/>
</dbReference>
<dbReference type="GO" id="GO:0009360">
    <property type="term" value="C:DNA polymerase III complex"/>
    <property type="evidence" value="ECO:0007669"/>
    <property type="project" value="InterPro"/>
</dbReference>
<evidence type="ECO:0000256" key="10">
    <source>
        <dbReference type="ARBA" id="ARBA00049244"/>
    </source>
</evidence>
<keyword evidence="5" id="KW-0479">Metal-binding</keyword>
<dbReference type="InterPro" id="IPR022754">
    <property type="entry name" value="DNA_pol_III_gamma-3"/>
</dbReference>
<evidence type="ECO:0000313" key="14">
    <source>
        <dbReference type="EMBL" id="CEG20693.1"/>
    </source>
</evidence>
<evidence type="ECO:0000313" key="15">
    <source>
        <dbReference type="Proteomes" id="UP000055047"/>
    </source>
</evidence>
<dbReference type="InterPro" id="IPR027417">
    <property type="entry name" value="P-loop_NTPase"/>
</dbReference>
<feature type="compositionally biased region" description="Polar residues" evidence="12">
    <location>
        <begin position="392"/>
        <end position="402"/>
    </location>
</feature>
<dbReference type="EMBL" id="CCXQ01000062">
    <property type="protein sequence ID" value="CEG20693.1"/>
    <property type="molecule type" value="Genomic_DNA"/>
</dbReference>
<evidence type="ECO:0000256" key="2">
    <source>
        <dbReference type="ARBA" id="ARBA00022679"/>
    </source>
</evidence>
<comment type="function">
    <text evidence="11">DNA polymerase III is a complex, multichain enzyme responsible for most of the replicative synthesis in bacteria. This DNA polymerase also exhibits 3' to 5' exonuclease activity.</text>
</comment>
<comment type="similarity">
    <text evidence="1 11">Belongs to the DnaX/STICHEL family.</text>
</comment>
<accession>A0A098EEH3</accession>
<name>A0A098EEH3_ANAPH</name>
<dbReference type="AlphaFoldDB" id="A0A098EEH3"/>
<protein>
    <recommendedName>
        <fullName evidence="11">DNA polymerase III subunit gamma/tau</fullName>
        <ecNumber evidence="11">2.7.7.7</ecNumber>
    </recommendedName>
</protein>
<comment type="subunit">
    <text evidence="11">DNA polymerase III contains a core (composed of alpha, epsilon and theta chains) that associates with a tau subunit. This core dimerizes to form the POLIII' complex. PolIII' associates with the gamma complex (composed of gamma, delta, delta', psi and chi chains) and with the beta chain to form the complete DNA polymerase III complex.</text>
</comment>
<dbReference type="Pfam" id="PF22608">
    <property type="entry name" value="DNAX_ATPase_lid"/>
    <property type="match status" value="1"/>
</dbReference>
<dbReference type="Gene3D" id="1.10.8.60">
    <property type="match status" value="1"/>
</dbReference>
<dbReference type="GO" id="GO:0046872">
    <property type="term" value="F:metal ion binding"/>
    <property type="evidence" value="ECO:0007669"/>
    <property type="project" value="UniProtKB-KW"/>
</dbReference>
<dbReference type="GO" id="GO:0003887">
    <property type="term" value="F:DNA-directed DNA polymerase activity"/>
    <property type="evidence" value="ECO:0007669"/>
    <property type="project" value="UniProtKB-KW"/>
</dbReference>
<evidence type="ECO:0000256" key="9">
    <source>
        <dbReference type="ARBA" id="ARBA00022932"/>
    </source>
</evidence>
<evidence type="ECO:0000256" key="7">
    <source>
        <dbReference type="ARBA" id="ARBA00022833"/>
    </source>
</evidence>
<dbReference type="EC" id="2.7.7.7" evidence="11"/>
<dbReference type="InterPro" id="IPR050238">
    <property type="entry name" value="DNA_Rep/Repair_Clamp_Loader"/>
</dbReference>
<keyword evidence="2 11" id="KW-0808">Transferase</keyword>
<keyword evidence="7" id="KW-0862">Zinc</keyword>
<dbReference type="Proteomes" id="UP000055047">
    <property type="component" value="Unassembled WGS sequence"/>
</dbReference>
<dbReference type="Pfam" id="PF12169">
    <property type="entry name" value="DNA_pol3_gamma3"/>
    <property type="match status" value="1"/>
</dbReference>
<dbReference type="InterPro" id="IPR045085">
    <property type="entry name" value="HLD_clamp_pol_III_gamma_tau"/>
</dbReference>
<dbReference type="PANTHER" id="PTHR11669:SF0">
    <property type="entry name" value="PROTEIN STICHEL-LIKE 2"/>
    <property type="match status" value="1"/>
</dbReference>
<comment type="catalytic activity">
    <reaction evidence="10 11">
        <text>DNA(n) + a 2'-deoxyribonucleoside 5'-triphosphate = DNA(n+1) + diphosphate</text>
        <dbReference type="Rhea" id="RHEA:22508"/>
        <dbReference type="Rhea" id="RHEA-COMP:17339"/>
        <dbReference type="Rhea" id="RHEA-COMP:17340"/>
        <dbReference type="ChEBI" id="CHEBI:33019"/>
        <dbReference type="ChEBI" id="CHEBI:61560"/>
        <dbReference type="ChEBI" id="CHEBI:173112"/>
        <dbReference type="EC" id="2.7.7.7"/>
    </reaction>
</comment>
<keyword evidence="8 11" id="KW-0067">ATP-binding</keyword>
<dbReference type="GO" id="GO:0005524">
    <property type="term" value="F:ATP binding"/>
    <property type="evidence" value="ECO:0007669"/>
    <property type="project" value="UniProtKB-KW"/>
</dbReference>
<proteinExistence type="inferred from homology"/>
<evidence type="ECO:0000256" key="5">
    <source>
        <dbReference type="ARBA" id="ARBA00022723"/>
    </source>
</evidence>
<keyword evidence="3 11" id="KW-0548">Nucleotidyltransferase</keyword>
<gene>
    <name evidence="11 14" type="primary">dnaX</name>
    <name evidence="14" type="ORF">ANAPHAGO_00180</name>
</gene>
<dbReference type="CDD" id="cd18137">
    <property type="entry name" value="HLD_clamp_pol_III_gamma_tau"/>
    <property type="match status" value="1"/>
</dbReference>
<organism evidence="14 15">
    <name type="scientific">Anaplasma phagocytophilum</name>
    <name type="common">Ehrlichia phagocytophila</name>
    <dbReference type="NCBI Taxonomy" id="948"/>
    <lineage>
        <taxon>Bacteria</taxon>
        <taxon>Pseudomonadati</taxon>
        <taxon>Pseudomonadota</taxon>
        <taxon>Alphaproteobacteria</taxon>
        <taxon>Rickettsiales</taxon>
        <taxon>Anaplasmataceae</taxon>
        <taxon>Anaplasma</taxon>
        <taxon>phagocytophilum group</taxon>
    </lineage>
</organism>
<dbReference type="GO" id="GO:0006261">
    <property type="term" value="P:DNA-templated DNA replication"/>
    <property type="evidence" value="ECO:0007669"/>
    <property type="project" value="TreeGrafter"/>
</dbReference>
<dbReference type="InterPro" id="IPR003593">
    <property type="entry name" value="AAA+_ATPase"/>
</dbReference>
<keyword evidence="6 11" id="KW-0547">Nucleotide-binding</keyword>
<dbReference type="SMART" id="SM00382">
    <property type="entry name" value="AAA"/>
    <property type="match status" value="1"/>
</dbReference>
<evidence type="ECO:0000256" key="1">
    <source>
        <dbReference type="ARBA" id="ARBA00006360"/>
    </source>
</evidence>
<sequence length="469" mass="50631">MRCPLGSAKGGALVNLALKYRPSNFDDLVGQDVLVRILRNSFSVGNLNTPLLMVGASGVGKTTCARIVSLCLNCENGPTSSPCGTCPTCTSIKNSHNPDVVEMDAASNTSVDDIRVILESSNYLPVSSRFKVYIIDEVHMLSTSAFNALLKTLESPAQHAKFIMATTEVRKVPVTVASRCLRLDLGKLSIKQLYDHLVKISAKENIAHDESSLMLIAENSSGSVRNSLFLLEQALIYSNNKISLQEVRELLGCVDKKILEGIVRDIISSDVKSAIDGFRELCNASTPVIIFEGMQKVVYGLCMYSIDKDFHHGLGEELFTAEKSGSTPFLSRLWQLVLHGIQEIKSSESPEQAGEMLIVRLCYLSDLPSPQKIASSISSKYGDMPPSGGQGRSESLNAGSMSARSRPCFMGAASSPTNAVGGISVLGDKKNNDVNDRGKVYNPDDDEAVVDVVKNFDGASVVSFKSFDV</sequence>
<reference evidence="14 15" key="1">
    <citation type="submission" date="2014-09" db="EMBL/GenBank/DDBJ databases">
        <authorList>
            <person name="Loux Valentin"/>
            <person name="Dugat Thibaut"/>
        </authorList>
    </citation>
    <scope>NUCLEOTIDE SEQUENCE [LARGE SCALE GENOMIC DNA]</scope>
    <source>
        <strain evidence="14 15">BOV-10_179</strain>
    </source>
</reference>
<evidence type="ECO:0000256" key="6">
    <source>
        <dbReference type="ARBA" id="ARBA00022741"/>
    </source>
</evidence>
<evidence type="ECO:0000259" key="13">
    <source>
        <dbReference type="SMART" id="SM00382"/>
    </source>
</evidence>
<dbReference type="GO" id="GO:0003677">
    <property type="term" value="F:DNA binding"/>
    <property type="evidence" value="ECO:0007669"/>
    <property type="project" value="InterPro"/>
</dbReference>
<dbReference type="NCBIfam" id="TIGR02397">
    <property type="entry name" value="dnaX_nterm"/>
    <property type="match status" value="1"/>
</dbReference>